<sequence length="301" mass="33607">MRMNNNFGNALPVKISILEARKWALSELTAAGLDKNESADNIDFLLTGALNINYGMLHANITRMLPENISQVWPQWIAGLINRRPPQYLLGLAPFYGHEFMVDERVLIPRPETEQLVEWILKDLKPGTEALKVLDIGTGSGAIIETLLLANSRLQGLALDISEAALSVAEHNAQRLNVANISFIQSDVWQNLDQQTQFDIIVANPPYIDISQQDKMDQSVKDYEPDLALYADNQGLAIYQTIAQDLGQHLTTNGRAYFEIGYDQGPALVELFQAAVPDAKVTLKQDFAGLDRMIRVRRHGN</sequence>
<reference evidence="7" key="1">
    <citation type="submission" date="2022-03" db="EMBL/GenBank/DDBJ databases">
        <authorList>
            <person name="Hettiarachchi G."/>
        </authorList>
    </citation>
    <scope>NUCLEOTIDE SEQUENCE</scope>
    <source>
        <strain evidence="7">LMG 32447</strain>
    </source>
</reference>
<dbReference type="SUPFAM" id="SSF53335">
    <property type="entry name" value="S-adenosyl-L-methionine-dependent methyltransferases"/>
    <property type="match status" value="1"/>
</dbReference>
<name>A0ABN8H8E2_9LACO</name>
<keyword evidence="8" id="KW-1185">Reference proteome</keyword>
<dbReference type="InterPro" id="IPR002052">
    <property type="entry name" value="DNA_methylase_N6_adenine_CS"/>
</dbReference>
<dbReference type="Pfam" id="PF17827">
    <property type="entry name" value="PrmC_N"/>
    <property type="match status" value="1"/>
</dbReference>
<dbReference type="Gene3D" id="3.40.50.150">
    <property type="entry name" value="Vaccinia Virus protein VP39"/>
    <property type="match status" value="1"/>
</dbReference>
<evidence type="ECO:0000259" key="5">
    <source>
        <dbReference type="Pfam" id="PF13847"/>
    </source>
</evidence>
<dbReference type="CDD" id="cd02440">
    <property type="entry name" value="AdoMet_MTases"/>
    <property type="match status" value="1"/>
</dbReference>
<dbReference type="EMBL" id="CAKOEU010000002">
    <property type="protein sequence ID" value="CAH1852352.1"/>
    <property type="molecule type" value="Genomic_DNA"/>
</dbReference>
<evidence type="ECO:0000313" key="7">
    <source>
        <dbReference type="EMBL" id="CAH1852352.1"/>
    </source>
</evidence>
<dbReference type="InterPro" id="IPR019874">
    <property type="entry name" value="RF_methyltr_PrmC"/>
</dbReference>
<dbReference type="Pfam" id="PF13847">
    <property type="entry name" value="Methyltransf_31"/>
    <property type="match status" value="1"/>
</dbReference>
<dbReference type="PROSITE" id="PS00092">
    <property type="entry name" value="N6_MTASE"/>
    <property type="match status" value="1"/>
</dbReference>
<dbReference type="Gene3D" id="1.10.8.10">
    <property type="entry name" value="DNA helicase RuvA subunit, C-terminal domain"/>
    <property type="match status" value="1"/>
</dbReference>
<proteinExistence type="inferred from homology"/>
<dbReference type="NCBIfam" id="TIGR03534">
    <property type="entry name" value="RF_mod_PrmC"/>
    <property type="match status" value="1"/>
</dbReference>
<dbReference type="EC" id="2.1.1.297" evidence="4"/>
<evidence type="ECO:0000259" key="6">
    <source>
        <dbReference type="Pfam" id="PF17827"/>
    </source>
</evidence>
<dbReference type="GO" id="GO:0102559">
    <property type="term" value="F:peptide chain release factor N(5)-glutamine methyltransferase activity"/>
    <property type="evidence" value="ECO:0007669"/>
    <property type="project" value="UniProtKB-EC"/>
</dbReference>
<dbReference type="InterPro" id="IPR050320">
    <property type="entry name" value="N5-glutamine_MTase"/>
</dbReference>
<keyword evidence="1 4" id="KW-0489">Methyltransferase</keyword>
<dbReference type="InterPro" id="IPR025714">
    <property type="entry name" value="Methyltranfer_dom"/>
</dbReference>
<comment type="similarity">
    <text evidence="4">Belongs to the protein N5-glutamine methyltransferase family. PrmC subfamily.</text>
</comment>
<comment type="function">
    <text evidence="4">Methylates the class 1 translation termination release factors RF1/PrfA and RF2/PrfB on the glutamine residue of the universally conserved GGQ motif.</text>
</comment>
<dbReference type="InterPro" id="IPR004556">
    <property type="entry name" value="HemK-like"/>
</dbReference>
<evidence type="ECO:0000256" key="3">
    <source>
        <dbReference type="ARBA" id="ARBA00022691"/>
    </source>
</evidence>
<evidence type="ECO:0000313" key="8">
    <source>
        <dbReference type="Proteomes" id="UP000838102"/>
    </source>
</evidence>
<evidence type="ECO:0000256" key="1">
    <source>
        <dbReference type="ARBA" id="ARBA00022603"/>
    </source>
</evidence>
<accession>A0ABN8H8E2</accession>
<dbReference type="PANTHER" id="PTHR18895:SF74">
    <property type="entry name" value="MTRF1L RELEASE FACTOR GLUTAMINE METHYLTRANSFERASE"/>
    <property type="match status" value="1"/>
</dbReference>
<feature type="binding site" evidence="4">
    <location>
        <position position="204"/>
    </location>
    <ligand>
        <name>S-adenosyl-L-methionine</name>
        <dbReference type="ChEBI" id="CHEBI:59789"/>
    </ligand>
</feature>
<feature type="domain" description="Release factor glutamine methyltransferase N-terminal" evidence="6">
    <location>
        <begin position="19"/>
        <end position="91"/>
    </location>
</feature>
<dbReference type="InterPro" id="IPR029063">
    <property type="entry name" value="SAM-dependent_MTases_sf"/>
</dbReference>
<dbReference type="NCBIfam" id="TIGR00536">
    <property type="entry name" value="hemK_fam"/>
    <property type="match status" value="1"/>
</dbReference>
<comment type="caution">
    <text evidence="7">The sequence shown here is derived from an EMBL/GenBank/DDBJ whole genome shotgun (WGS) entry which is preliminary data.</text>
</comment>
<dbReference type="Proteomes" id="UP000838102">
    <property type="component" value="Unassembled WGS sequence"/>
</dbReference>
<gene>
    <name evidence="4 7" type="primary">prmC</name>
    <name evidence="7" type="ORF">LMG032447_00556</name>
</gene>
<comment type="catalytic activity">
    <reaction evidence="4">
        <text>L-glutaminyl-[peptide chain release factor] + S-adenosyl-L-methionine = N(5)-methyl-L-glutaminyl-[peptide chain release factor] + S-adenosyl-L-homocysteine + H(+)</text>
        <dbReference type="Rhea" id="RHEA:42896"/>
        <dbReference type="Rhea" id="RHEA-COMP:10271"/>
        <dbReference type="Rhea" id="RHEA-COMP:10272"/>
        <dbReference type="ChEBI" id="CHEBI:15378"/>
        <dbReference type="ChEBI" id="CHEBI:30011"/>
        <dbReference type="ChEBI" id="CHEBI:57856"/>
        <dbReference type="ChEBI" id="CHEBI:59789"/>
        <dbReference type="ChEBI" id="CHEBI:61891"/>
        <dbReference type="EC" id="2.1.1.297"/>
    </reaction>
</comment>
<feature type="binding site" evidence="4">
    <location>
        <begin position="204"/>
        <end position="207"/>
    </location>
    <ligand>
        <name>substrate</name>
    </ligand>
</feature>
<dbReference type="GO" id="GO:0032259">
    <property type="term" value="P:methylation"/>
    <property type="evidence" value="ECO:0007669"/>
    <property type="project" value="UniProtKB-KW"/>
</dbReference>
<dbReference type="PANTHER" id="PTHR18895">
    <property type="entry name" value="HEMK METHYLTRANSFERASE"/>
    <property type="match status" value="1"/>
</dbReference>
<dbReference type="InterPro" id="IPR040758">
    <property type="entry name" value="PrmC_N"/>
</dbReference>
<feature type="binding site" evidence="4">
    <location>
        <position position="160"/>
    </location>
    <ligand>
        <name>S-adenosyl-L-methionine</name>
        <dbReference type="ChEBI" id="CHEBI:59789"/>
    </ligand>
</feature>
<dbReference type="HAMAP" id="MF_02126">
    <property type="entry name" value="RF_methyltr_PrmC"/>
    <property type="match status" value="1"/>
</dbReference>
<organism evidence="7 8">
    <name type="scientific">Convivina praedatoris</name>
    <dbReference type="NCBI Taxonomy" id="2880963"/>
    <lineage>
        <taxon>Bacteria</taxon>
        <taxon>Bacillati</taxon>
        <taxon>Bacillota</taxon>
        <taxon>Bacilli</taxon>
        <taxon>Lactobacillales</taxon>
        <taxon>Lactobacillaceae</taxon>
        <taxon>Convivina</taxon>
    </lineage>
</organism>
<feature type="binding site" evidence="4">
    <location>
        <begin position="137"/>
        <end position="141"/>
    </location>
    <ligand>
        <name>S-adenosyl-L-methionine</name>
        <dbReference type="ChEBI" id="CHEBI:59789"/>
    </ligand>
</feature>
<keyword evidence="3 4" id="KW-0949">S-adenosyl-L-methionine</keyword>
<feature type="domain" description="Methyltransferase" evidence="5">
    <location>
        <begin position="129"/>
        <end position="217"/>
    </location>
</feature>
<keyword evidence="2 4" id="KW-0808">Transferase</keyword>
<comment type="caution">
    <text evidence="4">Lacks conserved residue(s) required for the propagation of feature annotation.</text>
</comment>
<protein>
    <recommendedName>
        <fullName evidence="4">Release factor glutamine methyltransferase</fullName>
        <shortName evidence="4">RF MTase</shortName>
        <ecNumber evidence="4">2.1.1.297</ecNumber>
    </recommendedName>
    <alternativeName>
        <fullName evidence="4">N5-glutamine methyltransferase PrmC</fullName>
    </alternativeName>
    <alternativeName>
        <fullName evidence="4">Protein-(glutamine-N5) MTase PrmC</fullName>
    </alternativeName>
    <alternativeName>
        <fullName evidence="4">Protein-glutamine N-methyltransferase PrmC</fullName>
    </alternativeName>
</protein>
<evidence type="ECO:0000256" key="2">
    <source>
        <dbReference type="ARBA" id="ARBA00022679"/>
    </source>
</evidence>
<evidence type="ECO:0000256" key="4">
    <source>
        <dbReference type="HAMAP-Rule" id="MF_02126"/>
    </source>
</evidence>